<evidence type="ECO:0000256" key="4">
    <source>
        <dbReference type="ARBA" id="ARBA00022519"/>
    </source>
</evidence>
<evidence type="ECO:0000256" key="3">
    <source>
        <dbReference type="ARBA" id="ARBA00022475"/>
    </source>
</evidence>
<evidence type="ECO:0000256" key="1">
    <source>
        <dbReference type="ARBA" id="ARBA00004533"/>
    </source>
</evidence>
<evidence type="ECO:0000256" key="9">
    <source>
        <dbReference type="SAM" id="MobiDB-lite"/>
    </source>
</evidence>
<evidence type="ECO:0000256" key="6">
    <source>
        <dbReference type="ARBA" id="ARBA00022927"/>
    </source>
</evidence>
<keyword evidence="3" id="KW-1003">Cell membrane</keyword>
<feature type="compositionally biased region" description="Pro residues" evidence="9">
    <location>
        <begin position="143"/>
        <end position="152"/>
    </location>
</feature>
<keyword evidence="4" id="KW-0997">Cell inner membrane</keyword>
<evidence type="ECO:0000256" key="7">
    <source>
        <dbReference type="ARBA" id="ARBA00022989"/>
    </source>
</evidence>
<name>A0AAW6RJG3_9BURK</name>
<keyword evidence="12" id="KW-1185">Reference proteome</keyword>
<gene>
    <name evidence="11" type="ORF">QB898_03255</name>
</gene>
<keyword evidence="6" id="KW-0653">Protein transport</keyword>
<sequence length="152" mass="15371">MARPALNRFAPALAALLLWALAAGSALYWALHAASSAPPAAAATAAPGMPPLDAQAVARGLGAADDAPPTVQAAPPDARYALAGVVAHGSERGAALIAEQGQPPKPYRVGAKLPGGWTLQAVLRRSAVLDAGDGRQMRLQMPEPAPPARRAP</sequence>
<evidence type="ECO:0000256" key="8">
    <source>
        <dbReference type="ARBA" id="ARBA00023136"/>
    </source>
</evidence>
<accession>A0AAW6RJG3</accession>
<keyword evidence="8" id="KW-0472">Membrane</keyword>
<dbReference type="GO" id="GO:0005886">
    <property type="term" value="C:plasma membrane"/>
    <property type="evidence" value="ECO:0007669"/>
    <property type="project" value="UniProtKB-SubCell"/>
</dbReference>
<evidence type="ECO:0000313" key="12">
    <source>
        <dbReference type="Proteomes" id="UP001237156"/>
    </source>
</evidence>
<dbReference type="RefSeq" id="WP_279523767.1">
    <property type="nucleotide sequence ID" value="NZ_JARVII010000004.1"/>
</dbReference>
<comment type="subcellular location">
    <subcellularLocation>
        <location evidence="1">Cell inner membrane</location>
    </subcellularLocation>
</comment>
<feature type="domain" description="Type II secretion system protein GspC N-terminal" evidence="10">
    <location>
        <begin position="46"/>
        <end position="139"/>
    </location>
</feature>
<dbReference type="EMBL" id="JARVII010000004">
    <property type="protein sequence ID" value="MDG9698746.1"/>
    <property type="molecule type" value="Genomic_DNA"/>
</dbReference>
<keyword evidence="7" id="KW-1133">Transmembrane helix</keyword>
<dbReference type="Proteomes" id="UP001237156">
    <property type="component" value="Unassembled WGS sequence"/>
</dbReference>
<dbReference type="Pfam" id="PF11356">
    <property type="entry name" value="T2SSC"/>
    <property type="match status" value="1"/>
</dbReference>
<evidence type="ECO:0000256" key="5">
    <source>
        <dbReference type="ARBA" id="ARBA00022692"/>
    </source>
</evidence>
<protein>
    <submittedName>
        <fullName evidence="11">Type II secretion system protein N</fullName>
    </submittedName>
</protein>
<keyword evidence="5" id="KW-0812">Transmembrane</keyword>
<dbReference type="AlphaFoldDB" id="A0AAW6RJG3"/>
<evidence type="ECO:0000256" key="2">
    <source>
        <dbReference type="ARBA" id="ARBA00022448"/>
    </source>
</evidence>
<dbReference type="InterPro" id="IPR024961">
    <property type="entry name" value="T2SS_GspC_N"/>
</dbReference>
<organism evidence="11 12">
    <name type="scientific">Ottowia cancrivicina</name>
    <dbReference type="NCBI Taxonomy" id="3040346"/>
    <lineage>
        <taxon>Bacteria</taxon>
        <taxon>Pseudomonadati</taxon>
        <taxon>Pseudomonadota</taxon>
        <taxon>Betaproteobacteria</taxon>
        <taxon>Burkholderiales</taxon>
        <taxon>Comamonadaceae</taxon>
        <taxon>Ottowia</taxon>
    </lineage>
</organism>
<proteinExistence type="predicted"/>
<feature type="region of interest" description="Disordered" evidence="9">
    <location>
        <begin position="132"/>
        <end position="152"/>
    </location>
</feature>
<comment type="caution">
    <text evidence="11">The sequence shown here is derived from an EMBL/GenBank/DDBJ whole genome shotgun (WGS) entry which is preliminary data.</text>
</comment>
<evidence type="ECO:0000313" key="11">
    <source>
        <dbReference type="EMBL" id="MDG9698746.1"/>
    </source>
</evidence>
<dbReference type="GO" id="GO:0015031">
    <property type="term" value="P:protein transport"/>
    <property type="evidence" value="ECO:0007669"/>
    <property type="project" value="UniProtKB-KW"/>
</dbReference>
<keyword evidence="2" id="KW-0813">Transport</keyword>
<reference evidence="11 12" key="1">
    <citation type="submission" date="2023-04" db="EMBL/GenBank/DDBJ databases">
        <title>Ottowia paracancer sp. nov., isolated from human stomach.</title>
        <authorList>
            <person name="Song Y."/>
        </authorList>
    </citation>
    <scope>NUCLEOTIDE SEQUENCE [LARGE SCALE GENOMIC DNA]</scope>
    <source>
        <strain evidence="11 12">10c7w1</strain>
    </source>
</reference>
<evidence type="ECO:0000259" key="10">
    <source>
        <dbReference type="Pfam" id="PF11356"/>
    </source>
</evidence>
<dbReference type="Gene3D" id="2.30.30.830">
    <property type="match status" value="1"/>
</dbReference>